<dbReference type="RefSeq" id="WP_378971962.1">
    <property type="nucleotide sequence ID" value="NZ_JBHSWN010000001.1"/>
</dbReference>
<feature type="region of interest" description="Disordered" evidence="2">
    <location>
        <begin position="1"/>
        <end position="39"/>
    </location>
</feature>
<name>A0ABW2BLG4_9HYPH</name>
<dbReference type="Gene3D" id="1.10.8.60">
    <property type="match status" value="1"/>
</dbReference>
<protein>
    <submittedName>
        <fullName evidence="4">AAA family ATPase</fullName>
    </submittedName>
</protein>
<evidence type="ECO:0000259" key="3">
    <source>
        <dbReference type="SMART" id="SM00382"/>
    </source>
</evidence>
<comment type="caution">
    <text evidence="4">The sequence shown here is derived from an EMBL/GenBank/DDBJ whole genome shotgun (WGS) entry which is preliminary data.</text>
</comment>
<accession>A0ABW2BLG4</accession>
<proteinExistence type="inferred from homology"/>
<dbReference type="InterPro" id="IPR000642">
    <property type="entry name" value="Peptidase_M41"/>
</dbReference>
<dbReference type="PRINTS" id="PR00830">
    <property type="entry name" value="ENDOLAPTASE"/>
</dbReference>
<dbReference type="PANTHER" id="PTHR23076:SF97">
    <property type="entry name" value="ATP-DEPENDENT ZINC METALLOPROTEASE YME1L1"/>
    <property type="match status" value="1"/>
</dbReference>
<dbReference type="CDD" id="cd19481">
    <property type="entry name" value="RecA-like_protease"/>
    <property type="match status" value="1"/>
</dbReference>
<dbReference type="SMART" id="SM00382">
    <property type="entry name" value="AAA"/>
    <property type="match status" value="1"/>
</dbReference>
<dbReference type="PANTHER" id="PTHR23076">
    <property type="entry name" value="METALLOPROTEASE M41 FTSH"/>
    <property type="match status" value="1"/>
</dbReference>
<dbReference type="InterPro" id="IPR003960">
    <property type="entry name" value="ATPase_AAA_CS"/>
</dbReference>
<dbReference type="SUPFAM" id="SSF52540">
    <property type="entry name" value="P-loop containing nucleoside triphosphate hydrolases"/>
    <property type="match status" value="1"/>
</dbReference>
<sequence length="666" mass="70214">MKKSLKYVPKSQPDAYDDMASLDEFTATDPRPGHDPAEPAPRLILAMSLVQGALTARDRARIARDTGTAMIVGVPGPDWVDPVAAALTRVGSWGVTFRRKGGKASEKPETGSDEAAVVLGAGRNVLGVSHDPDRLLPASLVATQDIRIDLPPPGPWVLRAAIELVTGMRPRRVPQGAARGLTFDEVTACLRRGSRPSDCVRRLVAASQAKLRGDVALNDVPVLSETHGYGEAADWGLRLAAAVEEWRHDRRNFSDLPEKCAVFSGPAGVGKSSYVRSLAKTLGMPLVATSVAAWFTSGGYLDQVIKAVDAVFAQAASLSPAVLFLDEIDAIPNRSRIDSRHAEYWIALTSHILTKLDSATSGDTSRLVVVGATNFPERLDEALIRPGRLNRVIPIHMPDQAAVAGILRQHLGDDLPGADLAPLAVVGLGSTGAEIASWVRGARDAALSERRPMSLPDLVARIAPPETRSPAAQLAVARHESAHCLGTEILAVGTVEAVSIVGRGRFAGRTNARLRAVETMTADEIDALVVSVLCGRAADEHWGAPTSGAAGGTGSDLAVATHLVACKHGSYGLGGTLAYRGPPSEITALVERNPGLMAIVEADLRRLYETAQALIRENEAVVDVLARRLVRSRILSGAEVRAVIGAPEPSGTPADARLAETGGVHG</sequence>
<dbReference type="InterPro" id="IPR027417">
    <property type="entry name" value="P-loop_NTPase"/>
</dbReference>
<keyword evidence="1" id="KW-0067">ATP-binding</keyword>
<reference evidence="5" key="1">
    <citation type="journal article" date="2019" name="Int. J. Syst. Evol. Microbiol.">
        <title>The Global Catalogue of Microorganisms (GCM) 10K type strain sequencing project: providing services to taxonomists for standard genome sequencing and annotation.</title>
        <authorList>
            <consortium name="The Broad Institute Genomics Platform"/>
            <consortium name="The Broad Institute Genome Sequencing Center for Infectious Disease"/>
            <person name="Wu L."/>
            <person name="Ma J."/>
        </authorList>
    </citation>
    <scope>NUCLEOTIDE SEQUENCE [LARGE SCALE GENOMIC DNA]</scope>
    <source>
        <strain evidence="5">CCUG 48316</strain>
    </source>
</reference>
<gene>
    <name evidence="4" type="ORF">ACFQE0_17585</name>
</gene>
<feature type="domain" description="AAA+ ATPase" evidence="3">
    <location>
        <begin position="257"/>
        <end position="399"/>
    </location>
</feature>
<keyword evidence="1" id="KW-0547">Nucleotide-binding</keyword>
<dbReference type="InterPro" id="IPR003959">
    <property type="entry name" value="ATPase_AAA_core"/>
</dbReference>
<dbReference type="Pfam" id="PF00004">
    <property type="entry name" value="AAA"/>
    <property type="match status" value="1"/>
</dbReference>
<dbReference type="PROSITE" id="PS00674">
    <property type="entry name" value="AAA"/>
    <property type="match status" value="1"/>
</dbReference>
<organism evidence="4 5">
    <name type="scientific">Methylobacterium komagatae</name>
    <dbReference type="NCBI Taxonomy" id="374425"/>
    <lineage>
        <taxon>Bacteria</taxon>
        <taxon>Pseudomonadati</taxon>
        <taxon>Pseudomonadota</taxon>
        <taxon>Alphaproteobacteria</taxon>
        <taxon>Hyphomicrobiales</taxon>
        <taxon>Methylobacteriaceae</taxon>
        <taxon>Methylobacterium</taxon>
    </lineage>
</organism>
<evidence type="ECO:0000256" key="2">
    <source>
        <dbReference type="SAM" id="MobiDB-lite"/>
    </source>
</evidence>
<dbReference type="Gene3D" id="3.40.50.300">
    <property type="entry name" value="P-loop containing nucleotide triphosphate hydrolases"/>
    <property type="match status" value="1"/>
</dbReference>
<keyword evidence="5" id="KW-1185">Reference proteome</keyword>
<dbReference type="SUPFAM" id="SSF140990">
    <property type="entry name" value="FtsH protease domain-like"/>
    <property type="match status" value="1"/>
</dbReference>
<dbReference type="InterPro" id="IPR037219">
    <property type="entry name" value="Peptidase_M41-like"/>
</dbReference>
<dbReference type="Proteomes" id="UP001596292">
    <property type="component" value="Unassembled WGS sequence"/>
</dbReference>
<comment type="similarity">
    <text evidence="1">Belongs to the AAA ATPase family.</text>
</comment>
<dbReference type="Gene3D" id="1.20.58.760">
    <property type="entry name" value="Peptidase M41"/>
    <property type="match status" value="1"/>
</dbReference>
<evidence type="ECO:0000313" key="4">
    <source>
        <dbReference type="EMBL" id="MFC6791272.1"/>
    </source>
</evidence>
<dbReference type="EMBL" id="JBHSWN010000001">
    <property type="protein sequence ID" value="MFC6791272.1"/>
    <property type="molecule type" value="Genomic_DNA"/>
</dbReference>
<dbReference type="InterPro" id="IPR003593">
    <property type="entry name" value="AAA+_ATPase"/>
</dbReference>
<feature type="region of interest" description="Disordered" evidence="2">
    <location>
        <begin position="646"/>
        <end position="666"/>
    </location>
</feature>
<evidence type="ECO:0000313" key="5">
    <source>
        <dbReference type="Proteomes" id="UP001596292"/>
    </source>
</evidence>
<dbReference type="Pfam" id="PF01434">
    <property type="entry name" value="Peptidase_M41"/>
    <property type="match status" value="1"/>
</dbReference>
<evidence type="ECO:0000256" key="1">
    <source>
        <dbReference type="RuleBase" id="RU003651"/>
    </source>
</evidence>